<dbReference type="InterPro" id="IPR051405">
    <property type="entry name" value="phD/YefM_antitoxin"/>
</dbReference>
<organism evidence="3 4">
    <name type="scientific">Bifidobacterium catenulatum subsp. kashiwanohense</name>
    <dbReference type="NCBI Taxonomy" id="630129"/>
    <lineage>
        <taxon>Bacteria</taxon>
        <taxon>Bacillati</taxon>
        <taxon>Actinomycetota</taxon>
        <taxon>Actinomycetes</taxon>
        <taxon>Bifidobacteriales</taxon>
        <taxon>Bifidobacteriaceae</taxon>
        <taxon>Bifidobacterium</taxon>
    </lineage>
</organism>
<evidence type="ECO:0000256" key="1">
    <source>
        <dbReference type="ARBA" id="ARBA00009981"/>
    </source>
</evidence>
<dbReference type="Gene3D" id="3.40.1620.10">
    <property type="entry name" value="YefM-like domain"/>
    <property type="match status" value="1"/>
</dbReference>
<dbReference type="InterPro" id="IPR036165">
    <property type="entry name" value="YefM-like_sf"/>
</dbReference>
<dbReference type="Pfam" id="PF02604">
    <property type="entry name" value="PhdYeFM_antitox"/>
    <property type="match status" value="1"/>
</dbReference>
<comment type="function">
    <text evidence="2">Antitoxin component of a type II toxin-antitoxin (TA) system.</text>
</comment>
<dbReference type="SUPFAM" id="SSF143120">
    <property type="entry name" value="YefM-like"/>
    <property type="match status" value="1"/>
</dbReference>
<sequence>MASALDILDDLAPISDLSNGRTSALLQRADHDPVILIRRNKPSYVLMNIENYRALMERIEDNEDLLLAEKRLANRTGTTISNEEVMFDLGISPSDLAEAPEPELA</sequence>
<dbReference type="EMBL" id="JAOPMH010000020">
    <property type="protein sequence ID" value="MDH7891002.1"/>
    <property type="molecule type" value="Genomic_DNA"/>
</dbReference>
<gene>
    <name evidence="3" type="ORF">OB951_10445</name>
</gene>
<reference evidence="3" key="2">
    <citation type="journal article" date="2023" name="Gut Microbes">
        <title>Characterization of Bifidobacterium kashiwanohense that utilizes both milk- and plant-derived oligosaccharides.</title>
        <authorList>
            <person name="Orihara K."/>
            <person name="Yahagi K."/>
            <person name="Saito Y."/>
            <person name="Watanabe Y."/>
            <person name="Sasai T."/>
            <person name="Hara T."/>
            <person name="Tsukuda N."/>
            <person name="Oki K."/>
            <person name="Fujimoto J."/>
            <person name="Matsuki T."/>
        </authorList>
    </citation>
    <scope>NUCLEOTIDE SEQUENCE</scope>
    <source>
        <strain evidence="3">YIT 13062</strain>
    </source>
</reference>
<dbReference type="PANTHER" id="PTHR33713:SF10">
    <property type="entry name" value="ANTITOXIN YAFN"/>
    <property type="match status" value="1"/>
</dbReference>
<reference evidence="3" key="1">
    <citation type="submission" date="2022-09" db="EMBL/GenBank/DDBJ databases">
        <authorList>
            <person name="Orihara K."/>
        </authorList>
    </citation>
    <scope>NUCLEOTIDE SEQUENCE</scope>
    <source>
        <strain evidence="3">YIT 13062</strain>
    </source>
</reference>
<protein>
    <recommendedName>
        <fullName evidence="2">Antitoxin</fullName>
    </recommendedName>
</protein>
<dbReference type="Proteomes" id="UP001161916">
    <property type="component" value="Unassembled WGS sequence"/>
</dbReference>
<dbReference type="RefSeq" id="WP_281106122.1">
    <property type="nucleotide sequence ID" value="NZ_CP169559.1"/>
</dbReference>
<accession>A0AA43P8D9</accession>
<dbReference type="AlphaFoldDB" id="A0AA43P8D9"/>
<comment type="caution">
    <text evidence="3">The sequence shown here is derived from an EMBL/GenBank/DDBJ whole genome shotgun (WGS) entry which is preliminary data.</text>
</comment>
<comment type="similarity">
    <text evidence="1 2">Belongs to the phD/YefM antitoxin family.</text>
</comment>
<proteinExistence type="inferred from homology"/>
<evidence type="ECO:0000256" key="2">
    <source>
        <dbReference type="RuleBase" id="RU362080"/>
    </source>
</evidence>
<evidence type="ECO:0000313" key="3">
    <source>
        <dbReference type="EMBL" id="MDH7891002.1"/>
    </source>
</evidence>
<name>A0AA43P8D9_9BIFI</name>
<dbReference type="PANTHER" id="PTHR33713">
    <property type="entry name" value="ANTITOXIN YAFN-RELATED"/>
    <property type="match status" value="1"/>
</dbReference>
<evidence type="ECO:0000313" key="4">
    <source>
        <dbReference type="Proteomes" id="UP001161916"/>
    </source>
</evidence>
<dbReference type="InterPro" id="IPR006442">
    <property type="entry name" value="Antitoxin_Phd/YefM"/>
</dbReference>